<dbReference type="GO" id="GO:0033553">
    <property type="term" value="C:rDNA heterochromatin"/>
    <property type="evidence" value="ECO:0007669"/>
    <property type="project" value="TreeGrafter"/>
</dbReference>
<accession>A0A9P6DXR3</accession>
<dbReference type="AlphaFoldDB" id="A0A9P6DXR3"/>
<gene>
    <name evidence="3" type="ORF">BS47DRAFT_814616</name>
</gene>
<dbReference type="PANTHER" id="PTHR38046:SF1">
    <property type="entry name" value="CRYPTIC LOCI REGULATOR 2"/>
    <property type="match status" value="1"/>
</dbReference>
<dbReference type="GO" id="GO:0070824">
    <property type="term" value="C:SHREC complex"/>
    <property type="evidence" value="ECO:0007669"/>
    <property type="project" value="InterPro"/>
</dbReference>
<dbReference type="GO" id="GO:0030466">
    <property type="term" value="P:silent mating-type cassette heterochromatin formation"/>
    <property type="evidence" value="ECO:0007669"/>
    <property type="project" value="TreeGrafter"/>
</dbReference>
<dbReference type="PANTHER" id="PTHR38046">
    <property type="entry name" value="CRYPTIC LOCI REGULATOR 2"/>
    <property type="match status" value="1"/>
</dbReference>
<comment type="caution">
    <text evidence="3">The sequence shown here is derived from an EMBL/GenBank/DDBJ whole genome shotgun (WGS) entry which is preliminary data.</text>
</comment>
<evidence type="ECO:0000256" key="1">
    <source>
        <dbReference type="SAM" id="MobiDB-lite"/>
    </source>
</evidence>
<protein>
    <recommendedName>
        <fullName evidence="2">Cryptic loci regulator 2 C-terminal domain-containing protein</fullName>
    </recommendedName>
</protein>
<dbReference type="InterPro" id="IPR038986">
    <property type="entry name" value="Clr2"/>
</dbReference>
<dbReference type="GO" id="GO:0031934">
    <property type="term" value="C:mating-type region heterochromatin"/>
    <property type="evidence" value="ECO:0007669"/>
    <property type="project" value="TreeGrafter"/>
</dbReference>
<reference evidence="3" key="1">
    <citation type="journal article" date="2020" name="Nat. Commun.">
        <title>Large-scale genome sequencing of mycorrhizal fungi provides insights into the early evolution of symbiotic traits.</title>
        <authorList>
            <person name="Miyauchi S."/>
            <person name="Kiss E."/>
            <person name="Kuo A."/>
            <person name="Drula E."/>
            <person name="Kohler A."/>
            <person name="Sanchez-Garcia M."/>
            <person name="Morin E."/>
            <person name="Andreopoulos B."/>
            <person name="Barry K.W."/>
            <person name="Bonito G."/>
            <person name="Buee M."/>
            <person name="Carver A."/>
            <person name="Chen C."/>
            <person name="Cichocki N."/>
            <person name="Clum A."/>
            <person name="Culley D."/>
            <person name="Crous P.W."/>
            <person name="Fauchery L."/>
            <person name="Girlanda M."/>
            <person name="Hayes R.D."/>
            <person name="Keri Z."/>
            <person name="LaButti K."/>
            <person name="Lipzen A."/>
            <person name="Lombard V."/>
            <person name="Magnuson J."/>
            <person name="Maillard F."/>
            <person name="Murat C."/>
            <person name="Nolan M."/>
            <person name="Ohm R.A."/>
            <person name="Pangilinan J."/>
            <person name="Pereira M.F."/>
            <person name="Perotto S."/>
            <person name="Peter M."/>
            <person name="Pfister S."/>
            <person name="Riley R."/>
            <person name="Sitrit Y."/>
            <person name="Stielow J.B."/>
            <person name="Szollosi G."/>
            <person name="Zifcakova L."/>
            <person name="Stursova M."/>
            <person name="Spatafora J.W."/>
            <person name="Tedersoo L."/>
            <person name="Vaario L.M."/>
            <person name="Yamada A."/>
            <person name="Yan M."/>
            <person name="Wang P."/>
            <person name="Xu J."/>
            <person name="Bruns T."/>
            <person name="Baldrian P."/>
            <person name="Vilgalys R."/>
            <person name="Dunand C."/>
            <person name="Henrissat B."/>
            <person name="Grigoriev I.V."/>
            <person name="Hibbett D."/>
            <person name="Nagy L.G."/>
            <person name="Martin F.M."/>
        </authorList>
    </citation>
    <scope>NUCLEOTIDE SEQUENCE</scope>
    <source>
        <strain evidence="3">UP504</strain>
    </source>
</reference>
<feature type="compositionally biased region" description="Polar residues" evidence="1">
    <location>
        <begin position="310"/>
        <end position="325"/>
    </location>
</feature>
<proteinExistence type="predicted"/>
<evidence type="ECO:0000313" key="4">
    <source>
        <dbReference type="Proteomes" id="UP000886523"/>
    </source>
</evidence>
<evidence type="ECO:0000259" key="2">
    <source>
        <dbReference type="Pfam" id="PF10383"/>
    </source>
</evidence>
<feature type="domain" description="Cryptic loci regulator 2 C-terminal" evidence="2">
    <location>
        <begin position="209"/>
        <end position="369"/>
    </location>
</feature>
<sequence length="389" mass="43714">MFDSPTQHVLTELHNDLISGRYYRRGELVWAALDPPICGQNDAEQITFWPGIVGEIHLQVEVNHSSDDSFVPYQNHAYTIHFLAVHQAHVFPEARILPHQAYVQSGALSQRLHVFQPPPNLSHDLSEFTSFRPLQTSSFDDHPYPDAPKFEDALGPYILAVRINEFLTTYFKPIGKWIFYSQESSGGANIPPGNGFSDLASGIKAHHRYQGLWWGAEKLWTGDLVRIKPERSKFPLEIRTAFKPPASTEEHHERRLLFFRIESIYVDHPPDELQTLGGSCKVAGSIYETVDLDFEEAPEPISSREPKHPSSLSQLSSPAMPSSTKGKGRADVEQYPLPKPPPGFKFRQITKPGTEITFPAPLIAGRYYPDILSNPLVGLTADDIKNATK</sequence>
<dbReference type="OrthoDB" id="2421327at2759"/>
<dbReference type="EMBL" id="MU128953">
    <property type="protein sequence ID" value="KAF9515139.1"/>
    <property type="molecule type" value="Genomic_DNA"/>
</dbReference>
<feature type="region of interest" description="Disordered" evidence="1">
    <location>
        <begin position="298"/>
        <end position="346"/>
    </location>
</feature>
<dbReference type="Pfam" id="PF10383">
    <property type="entry name" value="Clr2"/>
    <property type="match status" value="1"/>
</dbReference>
<organism evidence="3 4">
    <name type="scientific">Hydnum rufescens UP504</name>
    <dbReference type="NCBI Taxonomy" id="1448309"/>
    <lineage>
        <taxon>Eukaryota</taxon>
        <taxon>Fungi</taxon>
        <taxon>Dikarya</taxon>
        <taxon>Basidiomycota</taxon>
        <taxon>Agaricomycotina</taxon>
        <taxon>Agaricomycetes</taxon>
        <taxon>Cantharellales</taxon>
        <taxon>Hydnaceae</taxon>
        <taxon>Hydnum</taxon>
    </lineage>
</organism>
<name>A0A9P6DXR3_9AGAM</name>
<dbReference type="InterPro" id="IPR018839">
    <property type="entry name" value="Tscrpt-silencing_Clr2_C"/>
</dbReference>
<dbReference type="Proteomes" id="UP000886523">
    <property type="component" value="Unassembled WGS sequence"/>
</dbReference>
<evidence type="ECO:0000313" key="3">
    <source>
        <dbReference type="EMBL" id="KAF9515139.1"/>
    </source>
</evidence>
<keyword evidence="4" id="KW-1185">Reference proteome</keyword>